<comment type="caution">
    <text evidence="2">The sequence shown here is derived from an EMBL/GenBank/DDBJ whole genome shotgun (WGS) entry which is preliminary data.</text>
</comment>
<gene>
    <name evidence="2" type="ORF">R3P96_08595</name>
</gene>
<evidence type="ECO:0000313" key="3">
    <source>
        <dbReference type="Proteomes" id="UP001185755"/>
    </source>
</evidence>
<evidence type="ECO:0000256" key="1">
    <source>
        <dbReference type="SAM" id="MobiDB-lite"/>
    </source>
</evidence>
<name>A0ABU4BB95_9NOCA</name>
<evidence type="ECO:0000313" key="2">
    <source>
        <dbReference type="EMBL" id="MDV6261399.1"/>
    </source>
</evidence>
<dbReference type="Proteomes" id="UP001185755">
    <property type="component" value="Unassembled WGS sequence"/>
</dbReference>
<sequence>MARAGAAVWHDVGVPTPIAPFALSRRGLFRLAGAAALYAATVSTVAACAEDEISGPALDSLTAQLRAARSDAADATAAATAIPDYAAALGVVAAQRTEHADALDTEIARATGATTDTSSTDTTVPASTTTVAPPAPPPDIAAVRETLTTSARSAAEAARNESGYRAGLLGSISASCTVSALVVLA</sequence>
<feature type="region of interest" description="Disordered" evidence="1">
    <location>
        <begin position="113"/>
        <end position="138"/>
    </location>
</feature>
<keyword evidence="3" id="KW-1185">Reference proteome</keyword>
<organism evidence="2 3">
    <name type="scientific">Rhodococcoides yunnanense</name>
    <dbReference type="NCBI Taxonomy" id="278209"/>
    <lineage>
        <taxon>Bacteria</taxon>
        <taxon>Bacillati</taxon>
        <taxon>Actinomycetota</taxon>
        <taxon>Actinomycetes</taxon>
        <taxon>Mycobacteriales</taxon>
        <taxon>Nocardiaceae</taxon>
        <taxon>Rhodococcoides</taxon>
    </lineage>
</organism>
<dbReference type="RefSeq" id="WP_317564021.1">
    <property type="nucleotide sequence ID" value="NZ_JAWLJX010000002.1"/>
</dbReference>
<proteinExistence type="predicted"/>
<accession>A0ABU4BB95</accession>
<reference evidence="2 3" key="1">
    <citation type="submission" date="2023-10" db="EMBL/GenBank/DDBJ databases">
        <title>Development of a sustainable strategy for remediation of hydrocarbon-contaminated territories based on the waste exchange concept.</title>
        <authorList>
            <person name="Krivoruchko A."/>
        </authorList>
    </citation>
    <scope>NUCLEOTIDE SEQUENCE [LARGE SCALE GENOMIC DNA]</scope>
    <source>
        <strain evidence="2 3">IEGM 1323</strain>
    </source>
</reference>
<feature type="compositionally biased region" description="Low complexity" evidence="1">
    <location>
        <begin position="113"/>
        <end position="132"/>
    </location>
</feature>
<dbReference type="EMBL" id="JAWLJX010000002">
    <property type="protein sequence ID" value="MDV6261399.1"/>
    <property type="molecule type" value="Genomic_DNA"/>
</dbReference>
<protein>
    <submittedName>
        <fullName evidence="2">Uncharacterized protein</fullName>
    </submittedName>
</protein>